<protein>
    <submittedName>
        <fullName evidence="2">Uncharacterized protein</fullName>
    </submittedName>
</protein>
<feature type="region of interest" description="Disordered" evidence="1">
    <location>
        <begin position="573"/>
        <end position="632"/>
    </location>
</feature>
<feature type="compositionally biased region" description="Basic and acidic residues" evidence="1">
    <location>
        <begin position="586"/>
        <end position="596"/>
    </location>
</feature>
<sequence length="632" mass="70506">MNAPMLVLGDQSPLASVVDDWLKPSSSVPTSVVAMSPLSTLESVDPSFCNSSLDLLDWDGPAGSPCVAHKAEVVPADVPFADDGACTDDLLIPVAIIGEDRTDDPMAGVSAASFLSEASSNALSSETPAPLVSFLSRVSSLVASGDCRASSPTGRPPSIVSLPECSSVNYSRLLEHSFIPSESGLDSPFSLDEIKSAIWDMGLCKAPGPDDLNTEFFRIFWDTIKVNLLQIFNEFLSCPSSLRRFNYGHIVMLPKFEGASRVKDFRPISVENNLIRIFSKGFSAIWIHWLRCLLDSESNILVNGSLETPFRHKRGVRQGTPSPPLSSILRWTIFLDFFPCLLGIFLLNELSPIRLSKADWLSLVAKIDARLSSWQGKLLSRARRRILINSSITSSVAYLLSMFKDPSWILKLIDPRRKKFVWSGVDVFHLHGRCMVGWDKVSCSLEEGGLGILNLRVHSLARWGGWIWKVIQGRDLFWVHLMEELYGNYRSWFGSSYLRRASPLWKDLLSLFELFKLGTTISVGDGTRTRASRNFAGWNISFSTFVEVDRLLALASALEPVHHSSGDNEIEWKWGSNGSSMRRPKTTKDGAHDRALRRQQQAQLWKQSKRRRQRSPRREDTQPKGSYAAPKS</sequence>
<evidence type="ECO:0000256" key="1">
    <source>
        <dbReference type="SAM" id="MobiDB-lite"/>
    </source>
</evidence>
<dbReference type="AlphaFoldDB" id="A0AAQ3L0C7"/>
<dbReference type="PANTHER" id="PTHR33116">
    <property type="entry name" value="REVERSE TRANSCRIPTASE ZINC-BINDING DOMAIN-CONTAINING PROTEIN-RELATED-RELATED"/>
    <property type="match status" value="1"/>
</dbReference>
<organism evidence="2 3">
    <name type="scientific">Canna indica</name>
    <name type="common">Indian-shot</name>
    <dbReference type="NCBI Taxonomy" id="4628"/>
    <lineage>
        <taxon>Eukaryota</taxon>
        <taxon>Viridiplantae</taxon>
        <taxon>Streptophyta</taxon>
        <taxon>Embryophyta</taxon>
        <taxon>Tracheophyta</taxon>
        <taxon>Spermatophyta</taxon>
        <taxon>Magnoliopsida</taxon>
        <taxon>Liliopsida</taxon>
        <taxon>Zingiberales</taxon>
        <taxon>Cannaceae</taxon>
        <taxon>Canna</taxon>
    </lineage>
</organism>
<keyword evidence="3" id="KW-1185">Reference proteome</keyword>
<dbReference type="Proteomes" id="UP001327560">
    <property type="component" value="Chromosome 8"/>
</dbReference>
<accession>A0AAQ3L0C7</accession>
<name>A0AAQ3L0C7_9LILI</name>
<dbReference type="EMBL" id="CP136897">
    <property type="protein sequence ID" value="WOL17995.1"/>
    <property type="molecule type" value="Genomic_DNA"/>
</dbReference>
<gene>
    <name evidence="2" type="ORF">Cni_G26788</name>
</gene>
<proteinExistence type="predicted"/>
<evidence type="ECO:0000313" key="2">
    <source>
        <dbReference type="EMBL" id="WOL17995.1"/>
    </source>
</evidence>
<dbReference type="PANTHER" id="PTHR33116:SF78">
    <property type="entry name" value="OS12G0587133 PROTEIN"/>
    <property type="match status" value="1"/>
</dbReference>
<evidence type="ECO:0000313" key="3">
    <source>
        <dbReference type="Proteomes" id="UP001327560"/>
    </source>
</evidence>
<reference evidence="2 3" key="1">
    <citation type="submission" date="2023-10" db="EMBL/GenBank/DDBJ databases">
        <title>Chromosome-scale genome assembly provides insights into flower coloration mechanisms of Canna indica.</title>
        <authorList>
            <person name="Li C."/>
        </authorList>
    </citation>
    <scope>NUCLEOTIDE SEQUENCE [LARGE SCALE GENOMIC DNA]</scope>
    <source>
        <tissue evidence="2">Flower</tissue>
    </source>
</reference>